<evidence type="ECO:0000313" key="11">
    <source>
        <dbReference type="Proteomes" id="UP000594220"/>
    </source>
</evidence>
<feature type="domain" description="2Fe-2S ferredoxin-type" evidence="9">
    <location>
        <begin position="1"/>
        <end position="51"/>
    </location>
</feature>
<organism evidence="10 11">
    <name type="scientific">Crocodylus porosus</name>
    <name type="common">Saltwater crocodile</name>
    <name type="synonym">Estuarine crocodile</name>
    <dbReference type="NCBI Taxonomy" id="8502"/>
    <lineage>
        <taxon>Eukaryota</taxon>
        <taxon>Metazoa</taxon>
        <taxon>Chordata</taxon>
        <taxon>Craniata</taxon>
        <taxon>Vertebrata</taxon>
        <taxon>Euteleostomi</taxon>
        <taxon>Archelosauria</taxon>
        <taxon>Archosauria</taxon>
        <taxon>Crocodylia</taxon>
        <taxon>Longirostres</taxon>
        <taxon>Crocodylidae</taxon>
        <taxon>Crocodylus</taxon>
    </lineage>
</organism>
<reference evidence="10" key="1">
    <citation type="submission" date="2025-08" db="UniProtKB">
        <authorList>
            <consortium name="Ensembl"/>
        </authorList>
    </citation>
    <scope>IDENTIFICATION</scope>
</reference>
<evidence type="ECO:0000256" key="3">
    <source>
        <dbReference type="ARBA" id="ARBA00022714"/>
    </source>
</evidence>
<accession>A0A7M4ER99</accession>
<dbReference type="Pfam" id="PF00941">
    <property type="entry name" value="FAD_binding_5"/>
    <property type="match status" value="1"/>
</dbReference>
<dbReference type="FunFam" id="3.30.43.10:FF:000001">
    <property type="entry name" value="Xanthine dehydrogenase/oxidase"/>
    <property type="match status" value="1"/>
</dbReference>
<dbReference type="OMA" id="NGCCKGQ"/>
<dbReference type="InterPro" id="IPR012675">
    <property type="entry name" value="Beta-grasp_dom_sf"/>
</dbReference>
<dbReference type="InterPro" id="IPR016208">
    <property type="entry name" value="Ald_Oxase/xanthine_DH-like"/>
</dbReference>
<dbReference type="SUPFAM" id="SSF47741">
    <property type="entry name" value="CO dehydrogenase ISP C-domain like"/>
    <property type="match status" value="1"/>
</dbReference>
<evidence type="ECO:0000256" key="5">
    <source>
        <dbReference type="ARBA" id="ARBA00022827"/>
    </source>
</evidence>
<dbReference type="PROSITE" id="PS00197">
    <property type="entry name" value="2FE2S_FER_1"/>
    <property type="match status" value="1"/>
</dbReference>
<protein>
    <recommendedName>
        <fullName evidence="9">2Fe-2S ferredoxin-type domain-containing protein</fullName>
    </recommendedName>
</protein>
<dbReference type="GO" id="GO:0005506">
    <property type="term" value="F:iron ion binding"/>
    <property type="evidence" value="ECO:0007669"/>
    <property type="project" value="InterPro"/>
</dbReference>
<evidence type="ECO:0000256" key="7">
    <source>
        <dbReference type="ARBA" id="ARBA00023004"/>
    </source>
</evidence>
<dbReference type="GO" id="GO:0051537">
    <property type="term" value="F:2 iron, 2 sulfur cluster binding"/>
    <property type="evidence" value="ECO:0007669"/>
    <property type="project" value="UniProtKB-KW"/>
</dbReference>
<dbReference type="GO" id="GO:0016491">
    <property type="term" value="F:oxidoreductase activity"/>
    <property type="evidence" value="ECO:0007669"/>
    <property type="project" value="UniProtKB-KW"/>
</dbReference>
<keyword evidence="2" id="KW-0285">Flavoprotein</keyword>
<dbReference type="InterPro" id="IPR002888">
    <property type="entry name" value="2Fe-2S-bd"/>
</dbReference>
<dbReference type="InterPro" id="IPR036884">
    <property type="entry name" value="2Fe-2S-bd_dom_sf"/>
</dbReference>
<dbReference type="Proteomes" id="UP000594220">
    <property type="component" value="Unplaced"/>
</dbReference>
<keyword evidence="6" id="KW-0560">Oxidoreductase</keyword>
<keyword evidence="11" id="KW-1185">Reference proteome</keyword>
<keyword evidence="7" id="KW-0408">Iron</keyword>
<dbReference type="InterPro" id="IPR016167">
    <property type="entry name" value="FAD-bd_PCMH_sub1"/>
</dbReference>
<dbReference type="GO" id="GO:0050660">
    <property type="term" value="F:flavin adenine dinucleotide binding"/>
    <property type="evidence" value="ECO:0007669"/>
    <property type="project" value="InterPro"/>
</dbReference>
<evidence type="ECO:0000256" key="8">
    <source>
        <dbReference type="ARBA" id="ARBA00023014"/>
    </source>
</evidence>
<dbReference type="InterPro" id="IPR002346">
    <property type="entry name" value="Mopterin_DH_FAD-bd"/>
</dbReference>
<dbReference type="GeneTree" id="ENSGT00950000183114"/>
<keyword evidence="3" id="KW-0001">2Fe-2S</keyword>
<evidence type="ECO:0000259" key="9">
    <source>
        <dbReference type="PROSITE" id="PS51085"/>
    </source>
</evidence>
<dbReference type="Gene3D" id="3.30.43.10">
    <property type="entry name" value="Uridine Diphospho-n-acetylenolpyruvylglucosamine Reductase, domain 2"/>
    <property type="match status" value="1"/>
</dbReference>
<evidence type="ECO:0000256" key="2">
    <source>
        <dbReference type="ARBA" id="ARBA00022630"/>
    </source>
</evidence>
<evidence type="ECO:0000256" key="6">
    <source>
        <dbReference type="ARBA" id="ARBA00023002"/>
    </source>
</evidence>
<evidence type="ECO:0000313" key="10">
    <source>
        <dbReference type="Ensembl" id="ENSCPRP00005012916.1"/>
    </source>
</evidence>
<dbReference type="AlphaFoldDB" id="A0A7M4ER99"/>
<dbReference type="InterPro" id="IPR006058">
    <property type="entry name" value="2Fe2S_fd_BS"/>
</dbReference>
<proteinExistence type="predicted"/>
<dbReference type="Gene3D" id="3.10.20.30">
    <property type="match status" value="1"/>
</dbReference>
<keyword evidence="5" id="KW-0274">FAD</keyword>
<dbReference type="Pfam" id="PF01799">
    <property type="entry name" value="Fer2_2"/>
    <property type="match status" value="1"/>
</dbReference>
<dbReference type="PROSITE" id="PS51085">
    <property type="entry name" value="2FE2S_FER_2"/>
    <property type="match status" value="1"/>
</dbReference>
<dbReference type="PANTHER" id="PTHR45444:SF3">
    <property type="entry name" value="XANTHINE DEHYDROGENASE"/>
    <property type="match status" value="1"/>
</dbReference>
<dbReference type="SUPFAM" id="SSF54292">
    <property type="entry name" value="2Fe-2S ferredoxin-like"/>
    <property type="match status" value="1"/>
</dbReference>
<keyword evidence="4" id="KW-0479">Metal-binding</keyword>
<dbReference type="InterPro" id="IPR036318">
    <property type="entry name" value="FAD-bd_PCMH-like_sf"/>
</dbReference>
<dbReference type="InterPro" id="IPR036010">
    <property type="entry name" value="2Fe-2S_ferredoxin-like_sf"/>
</dbReference>
<dbReference type="SUPFAM" id="SSF56176">
    <property type="entry name" value="FAD-binding/transporter-associated domain-like"/>
    <property type="match status" value="1"/>
</dbReference>
<dbReference type="PANTHER" id="PTHR45444">
    <property type="entry name" value="XANTHINE DEHYDROGENASE"/>
    <property type="match status" value="1"/>
</dbReference>
<dbReference type="Gene3D" id="1.10.150.120">
    <property type="entry name" value="[2Fe-2S]-binding domain"/>
    <property type="match status" value="1"/>
</dbReference>
<reference evidence="10" key="2">
    <citation type="submission" date="2025-09" db="UniProtKB">
        <authorList>
            <consortium name="Ensembl"/>
        </authorList>
    </citation>
    <scope>IDENTIFICATION</scope>
</reference>
<sequence length="259" mass="28769">YGCGVGGCGACTVMLSRYEPVSKKIQHYSVNACLIPICSLYGAAITTVEGIGSTKSRIHPVQERIAKSHGSQCGFCTPGMVMSIYTLLRNHPEPSTEQIIAALAGNLCRCTGYRPIIECCKTFCKVRRNYLAIIPELSTTDDLWLLDATQDLIFPPELIRMAEDLQKSTLVFRGERIAWISPISLMELLELKDKYPKAPLAVGNTGVGLDMKLKGTFHPVIISPTRVLELRIVSYKKDGKLLIFLVYILNYSPLTEMMY</sequence>
<evidence type="ECO:0000256" key="4">
    <source>
        <dbReference type="ARBA" id="ARBA00022723"/>
    </source>
</evidence>
<evidence type="ECO:0000256" key="1">
    <source>
        <dbReference type="ARBA" id="ARBA00001974"/>
    </source>
</evidence>
<dbReference type="Ensembl" id="ENSCPRT00005015196.1">
    <property type="protein sequence ID" value="ENSCPRP00005012916.1"/>
    <property type="gene ID" value="ENSCPRG00005009165.1"/>
</dbReference>
<name>A0A7M4ER99_CROPO</name>
<dbReference type="InterPro" id="IPR001041">
    <property type="entry name" value="2Fe-2S_ferredoxin-type"/>
</dbReference>
<comment type="cofactor">
    <cofactor evidence="1">
        <name>FAD</name>
        <dbReference type="ChEBI" id="CHEBI:57692"/>
    </cofactor>
</comment>
<keyword evidence="8" id="KW-0411">Iron-sulfur</keyword>